<dbReference type="AlphaFoldDB" id="A0A841RHK9"/>
<reference evidence="1 2" key="1">
    <citation type="submission" date="2020-08" db="EMBL/GenBank/DDBJ databases">
        <title>Genomic Encyclopedia of Type Strains, Phase IV (KMG-IV): sequencing the most valuable type-strain genomes for metagenomic binning, comparative biology and taxonomic classification.</title>
        <authorList>
            <person name="Goeker M."/>
        </authorList>
    </citation>
    <scope>NUCLEOTIDE SEQUENCE [LARGE SCALE GENOMIC DNA]</scope>
    <source>
        <strain evidence="1 2">DSM 2461</strain>
    </source>
</reference>
<dbReference type="EMBL" id="JACHGJ010000010">
    <property type="protein sequence ID" value="MBB6482259.1"/>
    <property type="molecule type" value="Genomic_DNA"/>
</dbReference>
<protein>
    <submittedName>
        <fullName evidence="1">Uncharacterized protein</fullName>
    </submittedName>
</protein>
<organism evidence="1 2">
    <name type="scientific">Spirochaeta isovalerica</name>
    <dbReference type="NCBI Taxonomy" id="150"/>
    <lineage>
        <taxon>Bacteria</taxon>
        <taxon>Pseudomonadati</taxon>
        <taxon>Spirochaetota</taxon>
        <taxon>Spirochaetia</taxon>
        <taxon>Spirochaetales</taxon>
        <taxon>Spirochaetaceae</taxon>
        <taxon>Spirochaeta</taxon>
    </lineage>
</organism>
<evidence type="ECO:0000313" key="2">
    <source>
        <dbReference type="Proteomes" id="UP000587760"/>
    </source>
</evidence>
<sequence>MNDPFIRSVIDDLKEWPYPVLKRHNDAKLLLHKLAFLAELDYTVEERDIAEICSAISANRSDEGVVQLMVNIPKHFGGSGTDSYSWMLCDAPLLHYSLHRMGVDRAILERGTEYLFSLGQSYGYPCAVSPLMGKFNGPGKRGTICPYATLLMLRLYSLFPDRHNDESCRASQEALLGQLESHDKPYLFGTGKKFRKLKYPFIWYDILHVAEVLTRFDFARKDRRLKALVDEIAKEADAQGLYKAGSVWTAWKGIDAGQKKNPSQWITSAAGRIISRMT</sequence>
<evidence type="ECO:0000313" key="1">
    <source>
        <dbReference type="EMBL" id="MBB6482259.1"/>
    </source>
</evidence>
<comment type="caution">
    <text evidence="1">The sequence shown here is derived from an EMBL/GenBank/DDBJ whole genome shotgun (WGS) entry which is preliminary data.</text>
</comment>
<dbReference type="RefSeq" id="WP_184748491.1">
    <property type="nucleotide sequence ID" value="NZ_JACHGJ010000010.1"/>
</dbReference>
<proteinExistence type="predicted"/>
<dbReference type="Proteomes" id="UP000587760">
    <property type="component" value="Unassembled WGS sequence"/>
</dbReference>
<gene>
    <name evidence="1" type="ORF">HNR50_003948</name>
</gene>
<name>A0A841RHK9_9SPIO</name>
<accession>A0A841RHK9</accession>
<keyword evidence="2" id="KW-1185">Reference proteome</keyword>